<gene>
    <name evidence="7" type="ORF">MELIAE_LOCUS2903</name>
</gene>
<evidence type="ECO:0000259" key="6">
    <source>
        <dbReference type="Pfam" id="PF05699"/>
    </source>
</evidence>
<protein>
    <recommendedName>
        <fullName evidence="6">HAT C-terminal dimerisation domain-containing protein</fullName>
    </recommendedName>
</protein>
<dbReference type="GO" id="GO:0046983">
    <property type="term" value="F:protein dimerization activity"/>
    <property type="evidence" value="ECO:0007669"/>
    <property type="project" value="InterPro"/>
</dbReference>
<dbReference type="GO" id="GO:0005634">
    <property type="term" value="C:nucleus"/>
    <property type="evidence" value="ECO:0007669"/>
    <property type="project" value="UniProtKB-SubCell"/>
</dbReference>
<organism evidence="7 8">
    <name type="scientific">Brassicogethes aeneus</name>
    <name type="common">Rape pollen beetle</name>
    <name type="synonym">Meligethes aeneus</name>
    <dbReference type="NCBI Taxonomy" id="1431903"/>
    <lineage>
        <taxon>Eukaryota</taxon>
        <taxon>Metazoa</taxon>
        <taxon>Ecdysozoa</taxon>
        <taxon>Arthropoda</taxon>
        <taxon>Hexapoda</taxon>
        <taxon>Insecta</taxon>
        <taxon>Pterygota</taxon>
        <taxon>Neoptera</taxon>
        <taxon>Endopterygota</taxon>
        <taxon>Coleoptera</taxon>
        <taxon>Polyphaga</taxon>
        <taxon>Cucujiformia</taxon>
        <taxon>Nitidulidae</taxon>
        <taxon>Meligethinae</taxon>
        <taxon>Brassicogethes</taxon>
    </lineage>
</organism>
<dbReference type="Pfam" id="PF05699">
    <property type="entry name" value="Dimer_Tnp_hAT"/>
    <property type="match status" value="1"/>
</dbReference>
<feature type="domain" description="HAT C-terminal dimerisation" evidence="6">
    <location>
        <begin position="638"/>
        <end position="710"/>
    </location>
</feature>
<dbReference type="InterPro" id="IPR008906">
    <property type="entry name" value="HATC_C_dom"/>
</dbReference>
<evidence type="ECO:0000256" key="2">
    <source>
        <dbReference type="ARBA" id="ARBA00022723"/>
    </source>
</evidence>
<dbReference type="EMBL" id="OV121142">
    <property type="protein sequence ID" value="CAH0549894.1"/>
    <property type="molecule type" value="Genomic_DNA"/>
</dbReference>
<dbReference type="Proteomes" id="UP001154078">
    <property type="component" value="Chromosome 11"/>
</dbReference>
<evidence type="ECO:0000256" key="3">
    <source>
        <dbReference type="ARBA" id="ARBA00022771"/>
    </source>
</evidence>
<keyword evidence="4" id="KW-0862">Zinc</keyword>
<evidence type="ECO:0000256" key="5">
    <source>
        <dbReference type="ARBA" id="ARBA00023242"/>
    </source>
</evidence>
<dbReference type="PANTHER" id="PTHR46481:SF10">
    <property type="entry name" value="ZINC FINGER BED DOMAIN-CONTAINING PROTEIN 39"/>
    <property type="match status" value="1"/>
</dbReference>
<proteinExistence type="predicted"/>
<keyword evidence="5" id="KW-0539">Nucleus</keyword>
<dbReference type="InterPro" id="IPR012337">
    <property type="entry name" value="RNaseH-like_sf"/>
</dbReference>
<evidence type="ECO:0000256" key="1">
    <source>
        <dbReference type="ARBA" id="ARBA00004123"/>
    </source>
</evidence>
<keyword evidence="3" id="KW-0863">Zinc-finger</keyword>
<dbReference type="InterPro" id="IPR052035">
    <property type="entry name" value="ZnF_BED_domain_contain"/>
</dbReference>
<evidence type="ECO:0000256" key="4">
    <source>
        <dbReference type="ARBA" id="ARBA00022833"/>
    </source>
</evidence>
<comment type="subcellular location">
    <subcellularLocation>
        <location evidence="1">Nucleus</location>
    </subcellularLocation>
</comment>
<reference evidence="7" key="1">
    <citation type="submission" date="2021-12" db="EMBL/GenBank/DDBJ databases">
        <authorList>
            <person name="King R."/>
        </authorList>
    </citation>
    <scope>NUCLEOTIDE SEQUENCE</scope>
</reference>
<keyword evidence="8" id="KW-1185">Reference proteome</keyword>
<dbReference type="PANTHER" id="PTHR46481">
    <property type="entry name" value="ZINC FINGER BED DOMAIN-CONTAINING PROTEIN 4"/>
    <property type="match status" value="1"/>
</dbReference>
<dbReference type="SUPFAM" id="SSF140996">
    <property type="entry name" value="Hermes dimerisation domain"/>
    <property type="match status" value="1"/>
</dbReference>
<keyword evidence="2" id="KW-0479">Metal-binding</keyword>
<name>A0A9P0AW96_BRAAE</name>
<dbReference type="GO" id="GO:0008270">
    <property type="term" value="F:zinc ion binding"/>
    <property type="evidence" value="ECO:0007669"/>
    <property type="project" value="UniProtKB-KW"/>
</dbReference>
<dbReference type="AlphaFoldDB" id="A0A9P0AW96"/>
<dbReference type="OrthoDB" id="6620210at2759"/>
<accession>A0A9P0AW96</accession>
<sequence>MNITSDEDDDGNIIWLKSSKDQIKIFISFLIDLDLDFGCTKCITEEEYVNYRVCYPNCNSALRTDEGFVNKIYDDYHIKDTPLLALNIGLVSRDVSNAANAGCLKNNKEGQRLFFDYWEGCQMYNLHKNSQIQRKHFKLLETFGKNSEPDAHPSSKSCSLLSGQDFQPSLETFFARGKSYEAGGQRAASLEEALVYMVCVDNMPLSTPDKKGFQNFCKKAVPLWKPPGRQTLTRRIEDKYTVISDKVRKIFAELPAICLTMDAWTESHTTSSYLGMTAHYLQGESMQSVVLGVELLTERHTTQFLTQKSLEFSESWGIDERKVSAIVTDNAPNIVAAAKEAYGSNKHLGCFAHILNLIPSAALGTKKVDNEAIENVPGVPELIAKVKKIVRFSHDSYNFGNAIKRIQMETGKTEGQVLRLLQSVPTRWGSTFKMCDRFLLLQGVIAAAAVEFSEVEMQSGSELKTLGAIRDILQPVHLATTEISEETNPTASKVIPLIASIFRAVEAVELPHNNEMARKFKTFLLQELKRRCGNIEDNMVMAMATLVDPRFAKKRFRSALSASRAITFLETEIIREIKKENAEVLEQEESSGIDSFTGPAAKKAKNVLWEYHDDDVESSRANMLEDLKNAARAEIKAYTDRKLSPRNANPFEEWTKIAHLYPHIYKLARVYLPILATSVPSERLFSLAGLIVDDRGSRLSSEHLQQRIFLASIDDKFWN</sequence>
<dbReference type="SUPFAM" id="SSF53098">
    <property type="entry name" value="Ribonuclease H-like"/>
    <property type="match status" value="1"/>
</dbReference>
<evidence type="ECO:0000313" key="8">
    <source>
        <dbReference type="Proteomes" id="UP001154078"/>
    </source>
</evidence>
<evidence type="ECO:0000313" key="7">
    <source>
        <dbReference type="EMBL" id="CAH0549894.1"/>
    </source>
</evidence>